<dbReference type="EMBL" id="QVTD01000003">
    <property type="protein sequence ID" value="RFU65473.1"/>
    <property type="molecule type" value="Genomic_DNA"/>
</dbReference>
<gene>
    <name evidence="1" type="ORF">D0466_06180</name>
</gene>
<comment type="caution">
    <text evidence="1">The sequence shown here is derived from an EMBL/GenBank/DDBJ whole genome shotgun (WGS) entry which is preliminary data.</text>
</comment>
<organism evidence="1 2">
    <name type="scientific">Peribacillus glennii</name>
    <dbReference type="NCBI Taxonomy" id="2303991"/>
    <lineage>
        <taxon>Bacteria</taxon>
        <taxon>Bacillati</taxon>
        <taxon>Bacillota</taxon>
        <taxon>Bacilli</taxon>
        <taxon>Bacillales</taxon>
        <taxon>Bacillaceae</taxon>
        <taxon>Peribacillus</taxon>
    </lineage>
</organism>
<protein>
    <submittedName>
        <fullName evidence="1">Uncharacterized protein</fullName>
    </submittedName>
</protein>
<dbReference type="OrthoDB" id="2374773at2"/>
<reference evidence="1 2" key="1">
    <citation type="submission" date="2018-08" db="EMBL/GenBank/DDBJ databases">
        <title>Bacillus chawlae sp. nov., Bacillus glennii sp. nov., and Bacillus saganii sp. nov. Isolated from the Vehicle Assembly Building at Kennedy Space Center where the Viking Spacecraft were Assembled.</title>
        <authorList>
            <person name="Seuylemezian A."/>
            <person name="Vaishampayan P."/>
        </authorList>
    </citation>
    <scope>NUCLEOTIDE SEQUENCE [LARGE SCALE GENOMIC DNA]</scope>
    <source>
        <strain evidence="1 2">V44-8</strain>
    </source>
</reference>
<name>A0A372LGM9_9BACI</name>
<dbReference type="RefSeq" id="WP_117321648.1">
    <property type="nucleotide sequence ID" value="NZ_QVTD01000003.1"/>
</dbReference>
<keyword evidence="2" id="KW-1185">Reference proteome</keyword>
<evidence type="ECO:0000313" key="1">
    <source>
        <dbReference type="EMBL" id="RFU65473.1"/>
    </source>
</evidence>
<evidence type="ECO:0000313" key="2">
    <source>
        <dbReference type="Proteomes" id="UP000262939"/>
    </source>
</evidence>
<proteinExistence type="predicted"/>
<accession>A0A372LGM9</accession>
<dbReference type="Proteomes" id="UP000262939">
    <property type="component" value="Unassembled WGS sequence"/>
</dbReference>
<sequence>MQNEQEKKTMKERIRAFYAQSGGPNNPQIERIIEKHLLDGKDHGVPCKRETFKDAVRDVFLDDYSTKDIVMWLLKTKYDISDRWYELVNGRSADLIAAAKEFTGDESRLNQIEDRLMRVEENLNRLISYMEHTNGKKEATVNASFLNQAENI</sequence>
<dbReference type="AlphaFoldDB" id="A0A372LGM9"/>